<dbReference type="Proteomes" id="UP000076482">
    <property type="component" value="Unassembled WGS sequence"/>
</dbReference>
<accession>A0A164QN83</accession>
<dbReference type="RefSeq" id="WP_063259630.1">
    <property type="nucleotide sequence ID" value="NZ_LJKE01000015.1"/>
</dbReference>
<dbReference type="InterPro" id="IPR029052">
    <property type="entry name" value="Metallo-depent_PP-like"/>
</dbReference>
<reference evidence="1 2" key="1">
    <citation type="submission" date="2015-09" db="EMBL/GenBank/DDBJ databases">
        <title>Bacillus cereus food isolates.</title>
        <authorList>
            <person name="Boekhorst J."/>
        </authorList>
    </citation>
    <scope>NUCLEOTIDE SEQUENCE [LARGE SCALE GENOMIC DNA]</scope>
    <source>
        <strain evidence="1 2">B4088</strain>
    </source>
</reference>
<dbReference type="EMBL" id="LJKE01000015">
    <property type="protein sequence ID" value="KZD71937.1"/>
    <property type="molecule type" value="Genomic_DNA"/>
</dbReference>
<comment type="caution">
    <text evidence="1">The sequence shown here is derived from an EMBL/GenBank/DDBJ whole genome shotgun (WGS) entry which is preliminary data.</text>
</comment>
<dbReference type="AlphaFoldDB" id="A0A164QN83"/>
<name>A0A164QN83_BACCE</name>
<dbReference type="SUPFAM" id="SSF56300">
    <property type="entry name" value="Metallo-dependent phosphatases"/>
    <property type="match status" value="1"/>
</dbReference>
<evidence type="ECO:0008006" key="3">
    <source>
        <dbReference type="Google" id="ProtNLM"/>
    </source>
</evidence>
<evidence type="ECO:0000313" key="1">
    <source>
        <dbReference type="EMBL" id="KZD71937.1"/>
    </source>
</evidence>
<gene>
    <name evidence="1" type="ORF">B4088_0398</name>
</gene>
<dbReference type="Gene3D" id="3.60.21.10">
    <property type="match status" value="1"/>
</dbReference>
<sequence>MNLLVFSDLHGHFSLPSESPDLIFLLGDNTPWDIQQILKFYDCPIFGVLGKNDFPTDYDNTRIINVHGKTVKWNGITIAGWGGCPSTTNKRMHYTEEETTLFMEQLPHVDIFISHAGPASFTSDIPNTNPGFQTFDKHTNKITCWFHGNLHFPSTYKIYNTTFHSVYPSITLPNLTTKVPLGI</sequence>
<protein>
    <recommendedName>
        <fullName evidence="3">Calcineurin-like phosphoesterase domain-containing protein</fullName>
    </recommendedName>
</protein>
<organism evidence="1 2">
    <name type="scientific">Bacillus cereus</name>
    <dbReference type="NCBI Taxonomy" id="1396"/>
    <lineage>
        <taxon>Bacteria</taxon>
        <taxon>Bacillati</taxon>
        <taxon>Bacillota</taxon>
        <taxon>Bacilli</taxon>
        <taxon>Bacillales</taxon>
        <taxon>Bacillaceae</taxon>
        <taxon>Bacillus</taxon>
        <taxon>Bacillus cereus group</taxon>
    </lineage>
</organism>
<dbReference type="PATRIC" id="fig|1396.535.peg.4148"/>
<proteinExistence type="predicted"/>
<evidence type="ECO:0000313" key="2">
    <source>
        <dbReference type="Proteomes" id="UP000076482"/>
    </source>
</evidence>